<accession>E6Q053</accession>
<feature type="region of interest" description="Disordered" evidence="1">
    <location>
        <begin position="57"/>
        <end position="78"/>
    </location>
</feature>
<sequence>MALRAKIGPNEAEGEGFGGSKFEPDNEVWPNFLRNPKGRGHFSSFLRLSSLEGTRHSSLLELRKSDSRRHRPDSVNRP</sequence>
<reference evidence="2" key="1">
    <citation type="submission" date="2009-10" db="EMBL/GenBank/DDBJ databases">
        <title>Diversity of trophic interactions inside an arsenic-rich microbial ecosystem.</title>
        <authorList>
            <person name="Bertin P.N."/>
            <person name="Heinrich-Salmeron A."/>
            <person name="Pelletier E."/>
            <person name="Goulhen-Chollet F."/>
            <person name="Arsene-Ploetze F."/>
            <person name="Gallien S."/>
            <person name="Calteau A."/>
            <person name="Vallenet D."/>
            <person name="Casiot C."/>
            <person name="Chane-Woon-Ming B."/>
            <person name="Giloteaux L."/>
            <person name="Barakat M."/>
            <person name="Bonnefoy V."/>
            <person name="Bruneel O."/>
            <person name="Chandler M."/>
            <person name="Cleiss J."/>
            <person name="Duran R."/>
            <person name="Elbaz-Poulichet F."/>
            <person name="Fonknechten N."/>
            <person name="Lauga B."/>
            <person name="Mornico D."/>
            <person name="Ortet P."/>
            <person name="Schaeffer C."/>
            <person name="Siguier P."/>
            <person name="Alexander Thil Smith A."/>
            <person name="Van Dorsselaer A."/>
            <person name="Weissenbach J."/>
            <person name="Medigue C."/>
            <person name="Le Paslier D."/>
        </authorList>
    </citation>
    <scope>NUCLEOTIDE SEQUENCE</scope>
</reference>
<name>E6Q053_9ZZZZ</name>
<feature type="region of interest" description="Disordered" evidence="1">
    <location>
        <begin position="1"/>
        <end position="29"/>
    </location>
</feature>
<evidence type="ECO:0000256" key="1">
    <source>
        <dbReference type="SAM" id="MobiDB-lite"/>
    </source>
</evidence>
<protein>
    <submittedName>
        <fullName evidence="2">Uncharacterized protein</fullName>
    </submittedName>
</protein>
<proteinExistence type="predicted"/>
<gene>
    <name evidence="2" type="ORF">CARN3_0105</name>
</gene>
<organism evidence="2">
    <name type="scientific">mine drainage metagenome</name>
    <dbReference type="NCBI Taxonomy" id="410659"/>
    <lineage>
        <taxon>unclassified sequences</taxon>
        <taxon>metagenomes</taxon>
        <taxon>ecological metagenomes</taxon>
    </lineage>
</organism>
<dbReference type="AlphaFoldDB" id="E6Q053"/>
<dbReference type="EMBL" id="CABN01000149">
    <property type="protein sequence ID" value="CBI00562.1"/>
    <property type="molecule type" value="Genomic_DNA"/>
</dbReference>
<comment type="caution">
    <text evidence="2">The sequence shown here is derived from an EMBL/GenBank/DDBJ whole genome shotgun (WGS) entry which is preliminary data.</text>
</comment>
<evidence type="ECO:0000313" key="2">
    <source>
        <dbReference type="EMBL" id="CBI00562.1"/>
    </source>
</evidence>